<gene>
    <name evidence="1" type="ORF">DLM78_13450</name>
</gene>
<sequence length="64" mass="7989">MKENDAKFEQNRFRLPSRELKDILEFSKMKFFFFEQLFLRKLLFGRTLFLLFWNPKHVCKILLT</sequence>
<protein>
    <submittedName>
        <fullName evidence="1">Uncharacterized protein</fullName>
    </submittedName>
</protein>
<organism evidence="1 2">
    <name type="scientific">Leptospira stimsonii</name>
    <dbReference type="NCBI Taxonomy" id="2202203"/>
    <lineage>
        <taxon>Bacteria</taxon>
        <taxon>Pseudomonadati</taxon>
        <taxon>Spirochaetota</taxon>
        <taxon>Spirochaetia</taxon>
        <taxon>Leptospirales</taxon>
        <taxon>Leptospiraceae</taxon>
        <taxon>Leptospira</taxon>
    </lineage>
</organism>
<dbReference type="Proteomes" id="UP000266669">
    <property type="component" value="Unassembled WGS sequence"/>
</dbReference>
<reference evidence="2" key="1">
    <citation type="submission" date="2018-05" db="EMBL/GenBank/DDBJ databases">
        <title>Leptospira yasudae sp. nov. and Leptospira stimsonii sp. nov., two pathogenic species of the genus Leptospira isolated from environmental sources.</title>
        <authorList>
            <person name="Casanovas-Massana A."/>
            <person name="Hamond C."/>
            <person name="Santos L.A."/>
            <person name="Hacker K.P."/>
            <person name="Balassiano I."/>
            <person name="Medeiros M.A."/>
            <person name="Reis M.G."/>
            <person name="Ko A.I."/>
            <person name="Wunder E.A."/>
        </authorList>
    </citation>
    <scope>NUCLEOTIDE SEQUENCE [LARGE SCALE GENOMIC DNA]</scope>
    <source>
        <strain evidence="2">AMB6-RJ</strain>
    </source>
</reference>
<evidence type="ECO:0000313" key="1">
    <source>
        <dbReference type="EMBL" id="RHX86775.1"/>
    </source>
</evidence>
<accession>A0A8B3CSV0</accession>
<dbReference type="AlphaFoldDB" id="A0A8B3CSV0"/>
<proteinExistence type="predicted"/>
<evidence type="ECO:0000313" key="2">
    <source>
        <dbReference type="Proteomes" id="UP000266669"/>
    </source>
</evidence>
<dbReference type="EMBL" id="QHCS01000002">
    <property type="protein sequence ID" value="RHX86775.1"/>
    <property type="molecule type" value="Genomic_DNA"/>
</dbReference>
<name>A0A8B3CSV0_9LEPT</name>
<comment type="caution">
    <text evidence="1">The sequence shown here is derived from an EMBL/GenBank/DDBJ whole genome shotgun (WGS) entry which is preliminary data.</text>
</comment>